<name>A0A7H1B1Z6_9ACTN</name>
<dbReference type="Proteomes" id="UP000516428">
    <property type="component" value="Chromosome"/>
</dbReference>
<feature type="domain" description="STAS" evidence="1">
    <location>
        <begin position="8"/>
        <end position="95"/>
    </location>
</feature>
<proteinExistence type="predicted"/>
<dbReference type="Pfam" id="PF13466">
    <property type="entry name" value="STAS_2"/>
    <property type="match status" value="1"/>
</dbReference>
<gene>
    <name evidence="3" type="ORF">IAG42_03355</name>
</gene>
<dbReference type="CDD" id="cd07043">
    <property type="entry name" value="STAS_anti-anti-sigma_factors"/>
    <property type="match status" value="1"/>
</dbReference>
<dbReference type="SUPFAM" id="SSF52091">
    <property type="entry name" value="SpoIIaa-like"/>
    <property type="match status" value="1"/>
</dbReference>
<organism evidence="3 4">
    <name type="scientific">Streptomyces xanthii</name>
    <dbReference type="NCBI Taxonomy" id="2768069"/>
    <lineage>
        <taxon>Bacteria</taxon>
        <taxon>Bacillati</taxon>
        <taxon>Actinomycetota</taxon>
        <taxon>Actinomycetes</taxon>
        <taxon>Kitasatosporales</taxon>
        <taxon>Streptomycetaceae</taxon>
        <taxon>Streptomyces</taxon>
    </lineage>
</organism>
<dbReference type="InterPro" id="IPR011006">
    <property type="entry name" value="CheY-like_superfamily"/>
</dbReference>
<dbReference type="InterPro" id="IPR036388">
    <property type="entry name" value="WH-like_DNA-bd_sf"/>
</dbReference>
<dbReference type="Gene3D" id="1.10.10.10">
    <property type="entry name" value="Winged helix-like DNA-binding domain superfamily/Winged helix DNA-binding domain"/>
    <property type="match status" value="1"/>
</dbReference>
<feature type="domain" description="ANTAR" evidence="2">
    <location>
        <begin position="122"/>
        <end position="183"/>
    </location>
</feature>
<dbReference type="InterPro" id="IPR005561">
    <property type="entry name" value="ANTAR"/>
</dbReference>
<dbReference type="EMBL" id="CP061281">
    <property type="protein sequence ID" value="QNS02751.1"/>
    <property type="molecule type" value="Genomic_DNA"/>
</dbReference>
<reference evidence="3 4" key="1">
    <citation type="submission" date="2020-09" db="EMBL/GenBank/DDBJ databases">
        <title>A novel species.</title>
        <authorList>
            <person name="Gao J."/>
        </authorList>
    </citation>
    <scope>NUCLEOTIDE SEQUENCE [LARGE SCALE GENOMIC DNA]</scope>
    <source>
        <strain evidence="3 4">CRXT-Y-14</strain>
    </source>
</reference>
<dbReference type="PROSITE" id="PS50921">
    <property type="entry name" value="ANTAR"/>
    <property type="match status" value="1"/>
</dbReference>
<evidence type="ECO:0000259" key="1">
    <source>
        <dbReference type="PROSITE" id="PS50801"/>
    </source>
</evidence>
<dbReference type="AlphaFoldDB" id="A0A7H1B1Z6"/>
<dbReference type="InterPro" id="IPR052746">
    <property type="entry name" value="MlaB_ABC_Transporter"/>
</dbReference>
<protein>
    <submittedName>
        <fullName evidence="3">ANTAR domain-containing protein</fullName>
    </submittedName>
</protein>
<evidence type="ECO:0000313" key="4">
    <source>
        <dbReference type="Proteomes" id="UP000516428"/>
    </source>
</evidence>
<sequence length="218" mass="22999">MSARASLLGVETRHRGDRTLVALSGPLGAGTEQALLENLTQFLRTSGTGLDLDLSQVDHCDCAGLNVLLSTRRRALDEGKSISLHASSPAVRGVLLDTDTLPLFTGAGSAARLTGSTPGADDEDVRAEIGQLREAMQTRPVIDLARGTLMASFRLTPEDAWTVLVAVSQRTNTKLRQVAHDLVHAVTGEGLPDDTRRQLAVAVAEVRRAPSASGSTAD</sequence>
<dbReference type="InterPro" id="IPR002645">
    <property type="entry name" value="STAS_dom"/>
</dbReference>
<evidence type="ECO:0000313" key="3">
    <source>
        <dbReference type="EMBL" id="QNS02751.1"/>
    </source>
</evidence>
<dbReference type="SUPFAM" id="SSF52172">
    <property type="entry name" value="CheY-like"/>
    <property type="match status" value="1"/>
</dbReference>
<dbReference type="Gene3D" id="3.30.750.24">
    <property type="entry name" value="STAS domain"/>
    <property type="match status" value="1"/>
</dbReference>
<evidence type="ECO:0000259" key="2">
    <source>
        <dbReference type="PROSITE" id="PS50921"/>
    </source>
</evidence>
<dbReference type="SMART" id="SM01012">
    <property type="entry name" value="ANTAR"/>
    <property type="match status" value="1"/>
</dbReference>
<dbReference type="GO" id="GO:0003723">
    <property type="term" value="F:RNA binding"/>
    <property type="evidence" value="ECO:0007669"/>
    <property type="project" value="InterPro"/>
</dbReference>
<accession>A0A7H1B1Z6</accession>
<dbReference type="PROSITE" id="PS50801">
    <property type="entry name" value="STAS"/>
    <property type="match status" value="1"/>
</dbReference>
<dbReference type="PANTHER" id="PTHR35849">
    <property type="entry name" value="BLR2341 PROTEIN"/>
    <property type="match status" value="1"/>
</dbReference>
<dbReference type="KEGG" id="sxn:IAG42_03355"/>
<dbReference type="RefSeq" id="WP_188335506.1">
    <property type="nucleotide sequence ID" value="NZ_CP061281.1"/>
</dbReference>
<dbReference type="InterPro" id="IPR036513">
    <property type="entry name" value="STAS_dom_sf"/>
</dbReference>
<dbReference type="PANTHER" id="PTHR35849:SF2">
    <property type="entry name" value="BLR2341 PROTEIN"/>
    <property type="match status" value="1"/>
</dbReference>
<dbReference type="InterPro" id="IPR058548">
    <property type="entry name" value="MlaB-like_STAS"/>
</dbReference>
<keyword evidence="4" id="KW-1185">Reference proteome</keyword>
<dbReference type="Pfam" id="PF03861">
    <property type="entry name" value="ANTAR"/>
    <property type="match status" value="1"/>
</dbReference>